<keyword evidence="2" id="KW-1185">Reference proteome</keyword>
<comment type="caution">
    <text evidence="1">The sequence shown here is derived from an EMBL/GenBank/DDBJ whole genome shotgun (WGS) entry which is preliminary data.</text>
</comment>
<proteinExistence type="predicted"/>
<reference evidence="1 2" key="1">
    <citation type="submission" date="2015-12" db="EMBL/GenBank/DDBJ databases">
        <authorList>
            <person name="Shamseldin A."/>
            <person name="Moawad H."/>
            <person name="Abd El-Rahim W.M."/>
            <person name="Sadowsky M.J."/>
        </authorList>
    </citation>
    <scope>NUCLEOTIDE SEQUENCE [LARGE SCALE GENOMIC DNA]</scope>
    <source>
        <strain evidence="1 2">WF1</strain>
    </source>
</reference>
<accession>A0A1V8M5A8</accession>
<dbReference type="AlphaFoldDB" id="A0A1V8M5A8"/>
<dbReference type="STRING" id="1420851.AU255_02210"/>
<dbReference type="EMBL" id="LPUF01000001">
    <property type="protein sequence ID" value="OQK16742.1"/>
    <property type="molecule type" value="Genomic_DNA"/>
</dbReference>
<protein>
    <submittedName>
        <fullName evidence="1">Uncharacterized protein</fullName>
    </submittedName>
</protein>
<sequence>MVLFNMLTSSVAAAIITTPLKHSGAGICTPSIGQKRPVSKLVFLCPSKIINKGLFPVKSFMVGCIEQPLIWLAGAYTGSANLIQSIAQDFALKDGGLFPYIGHKPMPKSNTQKPLTISVSETKQKTLHIQAEIIGYSIESFCLDSNTNTLTTLKNDALELVRLLDEIDHNNQRKTSLFNVLSKGTKRLIAERVTFNQARQYPDCIMIYLLNVTRNNEPFVSGEYETEEQAITALGALMDQYGDEITYTLDEQA</sequence>
<name>A0A1V8M5A8_9GAMM</name>
<evidence type="ECO:0000313" key="2">
    <source>
        <dbReference type="Proteomes" id="UP000191980"/>
    </source>
</evidence>
<gene>
    <name evidence="1" type="ORF">AU255_02210</name>
</gene>
<evidence type="ECO:0000313" key="1">
    <source>
        <dbReference type="EMBL" id="OQK16742.1"/>
    </source>
</evidence>
<organism evidence="1 2">
    <name type="scientific">Methyloprofundus sedimenti</name>
    <dbReference type="NCBI Taxonomy" id="1420851"/>
    <lineage>
        <taxon>Bacteria</taxon>
        <taxon>Pseudomonadati</taxon>
        <taxon>Pseudomonadota</taxon>
        <taxon>Gammaproteobacteria</taxon>
        <taxon>Methylococcales</taxon>
        <taxon>Methylococcaceae</taxon>
        <taxon>Methyloprofundus</taxon>
    </lineage>
</organism>
<dbReference type="Proteomes" id="UP000191980">
    <property type="component" value="Unassembled WGS sequence"/>
</dbReference>